<organism evidence="2 3">
    <name type="scientific">Candidatus Nitrosocosmicus franklandianus</name>
    <dbReference type="NCBI Taxonomy" id="1798806"/>
    <lineage>
        <taxon>Archaea</taxon>
        <taxon>Nitrososphaerota</taxon>
        <taxon>Nitrososphaeria</taxon>
        <taxon>Nitrososphaerales</taxon>
        <taxon>Nitrososphaeraceae</taxon>
        <taxon>Candidatus Nitrosocosmicus</taxon>
    </lineage>
</organism>
<keyword evidence="1" id="KW-0472">Membrane</keyword>
<sequence length="239" mass="27437">MIDIKYIILSKVNSWNKEFSNSNNKKSKDNNKFSKRTIHLSLFITTMSLIMLLVFPISTALSITDKERYDSGYQYGCNDAKIPGILDDYIKQLAKEPSSHTKAFMQGYDDGLNDCSKKITSSDINPKYLTDEDSFIVQITLVDDLNIDIDSIFYDLVNIYIHEYPDYGRFNMDLGGALYSDSSDGEYTFQIRIPAGLIETDEIFHVCIEDSEDQKNGQVFCYEMTNSPQKKPERIIIRV</sequence>
<dbReference type="EMBL" id="LR216287">
    <property type="protein sequence ID" value="VFJ13613.1"/>
    <property type="molecule type" value="Genomic_DNA"/>
</dbReference>
<proteinExistence type="predicted"/>
<evidence type="ECO:0000313" key="2">
    <source>
        <dbReference type="EMBL" id="VFJ13613.1"/>
    </source>
</evidence>
<gene>
    <name evidence="2" type="ORF">NFRAN_1291</name>
</gene>
<keyword evidence="1" id="KW-1133">Transmembrane helix</keyword>
<evidence type="ECO:0000256" key="1">
    <source>
        <dbReference type="SAM" id="Phobius"/>
    </source>
</evidence>
<keyword evidence="3" id="KW-1185">Reference proteome</keyword>
<protein>
    <submittedName>
        <fullName evidence="2">Uncharacterized protein</fullName>
    </submittedName>
</protein>
<accession>A0A484IA25</accession>
<evidence type="ECO:0000313" key="3">
    <source>
        <dbReference type="Proteomes" id="UP000294299"/>
    </source>
</evidence>
<keyword evidence="1" id="KW-0812">Transmembrane</keyword>
<feature type="transmembrane region" description="Helical" evidence="1">
    <location>
        <begin position="38"/>
        <end position="58"/>
    </location>
</feature>
<dbReference type="AlphaFoldDB" id="A0A484IA25"/>
<dbReference type="KEGG" id="nfn:NFRAN_1291"/>
<dbReference type="Proteomes" id="UP000294299">
    <property type="component" value="Chromosome NFRAN"/>
</dbReference>
<reference evidence="2 3" key="1">
    <citation type="submission" date="2019-02" db="EMBL/GenBank/DDBJ databases">
        <authorList>
            <person name="Lehtovirta-Morley E L."/>
        </authorList>
    </citation>
    <scope>NUCLEOTIDE SEQUENCE [LARGE SCALE GENOMIC DNA]</scope>
    <source>
        <strain evidence="2">NFRAN1</strain>
    </source>
</reference>
<name>A0A484IA25_9ARCH</name>